<evidence type="ECO:0000256" key="1">
    <source>
        <dbReference type="SAM" id="MobiDB-lite"/>
    </source>
</evidence>
<proteinExistence type="predicted"/>
<sequence>MKKKLSPASNNLYNYQENSSTYSTLKIND</sequence>
<organism evidence="2">
    <name type="scientific">Arundo donax</name>
    <name type="common">Giant reed</name>
    <name type="synonym">Donax arundinaceus</name>
    <dbReference type="NCBI Taxonomy" id="35708"/>
    <lineage>
        <taxon>Eukaryota</taxon>
        <taxon>Viridiplantae</taxon>
        <taxon>Streptophyta</taxon>
        <taxon>Embryophyta</taxon>
        <taxon>Tracheophyta</taxon>
        <taxon>Spermatophyta</taxon>
        <taxon>Magnoliopsida</taxon>
        <taxon>Liliopsida</taxon>
        <taxon>Poales</taxon>
        <taxon>Poaceae</taxon>
        <taxon>PACMAD clade</taxon>
        <taxon>Arundinoideae</taxon>
        <taxon>Arundineae</taxon>
        <taxon>Arundo</taxon>
    </lineage>
</organism>
<protein>
    <submittedName>
        <fullName evidence="2">Uncharacterized protein</fullName>
    </submittedName>
</protein>
<reference evidence="2" key="1">
    <citation type="submission" date="2014-09" db="EMBL/GenBank/DDBJ databases">
        <authorList>
            <person name="Magalhaes I.L.F."/>
            <person name="Oliveira U."/>
            <person name="Santos F.R."/>
            <person name="Vidigal T.H.D.A."/>
            <person name="Brescovit A.D."/>
            <person name="Santos A.J."/>
        </authorList>
    </citation>
    <scope>NUCLEOTIDE SEQUENCE</scope>
    <source>
        <tissue evidence="2">Shoot tissue taken approximately 20 cm above the soil surface</tissue>
    </source>
</reference>
<feature type="compositionally biased region" description="Polar residues" evidence="1">
    <location>
        <begin position="7"/>
        <end position="29"/>
    </location>
</feature>
<evidence type="ECO:0000313" key="2">
    <source>
        <dbReference type="EMBL" id="JAE00208.1"/>
    </source>
</evidence>
<dbReference type="EMBL" id="GBRH01197688">
    <property type="protein sequence ID" value="JAE00208.1"/>
    <property type="molecule type" value="Transcribed_RNA"/>
</dbReference>
<dbReference type="AlphaFoldDB" id="A0A0A9EVZ4"/>
<feature type="region of interest" description="Disordered" evidence="1">
    <location>
        <begin position="1"/>
        <end position="29"/>
    </location>
</feature>
<name>A0A0A9EVZ4_ARUDO</name>
<accession>A0A0A9EVZ4</accession>
<reference evidence="2" key="2">
    <citation type="journal article" date="2015" name="Data Brief">
        <title>Shoot transcriptome of the giant reed, Arundo donax.</title>
        <authorList>
            <person name="Barrero R.A."/>
            <person name="Guerrero F.D."/>
            <person name="Moolhuijzen P."/>
            <person name="Goolsby J.A."/>
            <person name="Tidwell J."/>
            <person name="Bellgard S.E."/>
            <person name="Bellgard M.I."/>
        </authorList>
    </citation>
    <scope>NUCLEOTIDE SEQUENCE</scope>
    <source>
        <tissue evidence="2">Shoot tissue taken approximately 20 cm above the soil surface</tissue>
    </source>
</reference>